<evidence type="ECO:0000313" key="2">
    <source>
        <dbReference type="EMBL" id="SFU71765.1"/>
    </source>
</evidence>
<organism evidence="2 3">
    <name type="scientific">Paenacidovorax caeni</name>
    <dbReference type="NCBI Taxonomy" id="343013"/>
    <lineage>
        <taxon>Bacteria</taxon>
        <taxon>Pseudomonadati</taxon>
        <taxon>Pseudomonadota</taxon>
        <taxon>Betaproteobacteria</taxon>
        <taxon>Burkholderiales</taxon>
        <taxon>Comamonadaceae</taxon>
        <taxon>Paenacidovorax</taxon>
    </lineage>
</organism>
<dbReference type="PROSITE" id="PS51257">
    <property type="entry name" value="PROKAR_LIPOPROTEIN"/>
    <property type="match status" value="1"/>
</dbReference>
<keyword evidence="1" id="KW-1133">Transmembrane helix</keyword>
<protein>
    <submittedName>
        <fullName evidence="2">Uncharacterized protein</fullName>
    </submittedName>
</protein>
<name>A0A1I7IFQ1_9BURK</name>
<dbReference type="Proteomes" id="UP000183656">
    <property type="component" value="Unassembled WGS sequence"/>
</dbReference>
<evidence type="ECO:0000256" key="1">
    <source>
        <dbReference type="SAM" id="Phobius"/>
    </source>
</evidence>
<keyword evidence="3" id="KW-1185">Reference proteome</keyword>
<gene>
    <name evidence="2" type="ORF">SAMN04489707_101644</name>
</gene>
<feature type="transmembrane region" description="Helical" evidence="1">
    <location>
        <begin position="105"/>
        <end position="122"/>
    </location>
</feature>
<accession>A0A1I7IFQ1</accession>
<dbReference type="AlphaFoldDB" id="A0A1I7IFQ1"/>
<reference evidence="2 3" key="1">
    <citation type="submission" date="2016-10" db="EMBL/GenBank/DDBJ databases">
        <authorList>
            <person name="de Groot N.N."/>
        </authorList>
    </citation>
    <scope>NUCLEOTIDE SEQUENCE [LARGE SCALE GENOMIC DNA]</scope>
    <source>
        <strain evidence="2 3">R-24608</strain>
    </source>
</reference>
<keyword evidence="1" id="KW-0812">Transmembrane</keyword>
<dbReference type="RefSeq" id="WP_054257106.1">
    <property type="nucleotide sequence ID" value="NZ_CYIG01000031.1"/>
</dbReference>
<feature type="transmembrane region" description="Helical" evidence="1">
    <location>
        <begin position="74"/>
        <end position="98"/>
    </location>
</feature>
<dbReference type="EMBL" id="FPBX01000016">
    <property type="protein sequence ID" value="SFU71765.1"/>
    <property type="molecule type" value="Genomic_DNA"/>
</dbReference>
<sequence>MTASIRRPWFGLSATLLGCLAVLAAVLPLWVLPVLQPPEPLDKVIVSTAEKVKARIAAQAKGVAYQEPARHTDWYRVLAAAAATFGALAIVLAAVSAVAREPRRFAVVAAALGVGALLFQLSVAVATALIVCLLILAVLWALGITLPF</sequence>
<keyword evidence="1" id="KW-0472">Membrane</keyword>
<evidence type="ECO:0000313" key="3">
    <source>
        <dbReference type="Proteomes" id="UP000183656"/>
    </source>
</evidence>
<proteinExistence type="predicted"/>
<dbReference type="STRING" id="343013.SAMN04489707_101644"/>